<dbReference type="GO" id="GO:0046872">
    <property type="term" value="F:metal ion binding"/>
    <property type="evidence" value="ECO:0007669"/>
    <property type="project" value="UniProtKB-KW"/>
</dbReference>
<dbReference type="GO" id="GO:0009337">
    <property type="term" value="C:sulfite reductase complex (NADPH)"/>
    <property type="evidence" value="ECO:0007669"/>
    <property type="project" value="TreeGrafter"/>
</dbReference>
<keyword evidence="7" id="KW-0479">Metal-binding</keyword>
<evidence type="ECO:0000256" key="3">
    <source>
        <dbReference type="ARBA" id="ARBA00010429"/>
    </source>
</evidence>
<keyword evidence="11" id="KW-0411">Iron-sulfur</keyword>
<evidence type="ECO:0000313" key="16">
    <source>
        <dbReference type="EMBL" id="MYG38838.1"/>
    </source>
</evidence>
<evidence type="ECO:0000256" key="1">
    <source>
        <dbReference type="ARBA" id="ARBA00001929"/>
    </source>
</evidence>
<dbReference type="PRINTS" id="PR00397">
    <property type="entry name" value="SIROHAEM"/>
</dbReference>
<dbReference type="PROSITE" id="PS00365">
    <property type="entry name" value="NIR_SIR"/>
    <property type="match status" value="1"/>
</dbReference>
<dbReference type="AlphaFoldDB" id="A0A6B1F907"/>
<organism evidence="16">
    <name type="scientific">Synechococcus sp. SB0676_bin_10</name>
    <dbReference type="NCBI Taxonomy" id="2604869"/>
    <lineage>
        <taxon>Bacteria</taxon>
        <taxon>Bacillati</taxon>
        <taxon>Cyanobacteriota</taxon>
        <taxon>Cyanophyceae</taxon>
        <taxon>Synechococcales</taxon>
        <taxon>Synechococcaceae</taxon>
        <taxon>Synechococcus</taxon>
    </lineage>
</organism>
<keyword evidence="5" id="KW-0004">4Fe-4S</keyword>
<dbReference type="InterPro" id="IPR006067">
    <property type="entry name" value="NO2/SO3_Rdtase_4Fe4S_dom"/>
</dbReference>
<comment type="catalytic activity">
    <reaction evidence="12">
        <text>hydrogen sulfide + 6 oxidized [2Fe-2S]-[ferredoxin] + 3 H2O = sulfite + 6 reduced [2Fe-2S]-[ferredoxin] + 7 H(+)</text>
        <dbReference type="Rhea" id="RHEA:23132"/>
        <dbReference type="Rhea" id="RHEA-COMP:10000"/>
        <dbReference type="Rhea" id="RHEA-COMP:10001"/>
        <dbReference type="ChEBI" id="CHEBI:15377"/>
        <dbReference type="ChEBI" id="CHEBI:15378"/>
        <dbReference type="ChEBI" id="CHEBI:17359"/>
        <dbReference type="ChEBI" id="CHEBI:29919"/>
        <dbReference type="ChEBI" id="CHEBI:33737"/>
        <dbReference type="ChEBI" id="CHEBI:33738"/>
        <dbReference type="EC" id="1.8.7.1"/>
    </reaction>
</comment>
<keyword evidence="8" id="KW-0883">Thioether bond</keyword>
<dbReference type="EC" id="1.8.7.1" evidence="4"/>
<evidence type="ECO:0000256" key="11">
    <source>
        <dbReference type="ARBA" id="ARBA00023014"/>
    </source>
</evidence>
<evidence type="ECO:0000256" key="4">
    <source>
        <dbReference type="ARBA" id="ARBA00012353"/>
    </source>
</evidence>
<dbReference type="GO" id="GO:0020037">
    <property type="term" value="F:heme binding"/>
    <property type="evidence" value="ECO:0007669"/>
    <property type="project" value="InterPro"/>
</dbReference>
<dbReference type="NCBIfam" id="TIGR02042">
    <property type="entry name" value="sir"/>
    <property type="match status" value="1"/>
</dbReference>
<feature type="region of interest" description="Disordered" evidence="13">
    <location>
        <begin position="1"/>
        <end position="21"/>
    </location>
</feature>
<dbReference type="PANTHER" id="PTHR11493">
    <property type="entry name" value="SULFITE REDUCTASE [NADPH] SUBUNIT BETA-RELATED"/>
    <property type="match status" value="1"/>
</dbReference>
<dbReference type="InterPro" id="IPR005117">
    <property type="entry name" value="NiRdtase/SiRdtase_haem-b_fer"/>
</dbReference>
<reference evidence="16" key="1">
    <citation type="submission" date="2019-09" db="EMBL/GenBank/DDBJ databases">
        <title>Characterisation of the sponge microbiome using genome-centric metagenomics.</title>
        <authorList>
            <person name="Engelberts J.P."/>
            <person name="Robbins S.J."/>
            <person name="De Goeij J.M."/>
            <person name="Aranda M."/>
            <person name="Bell S.C."/>
            <person name="Webster N.S."/>
        </authorList>
    </citation>
    <scope>NUCLEOTIDE SEQUENCE</scope>
    <source>
        <strain evidence="16">SB0676_bin_10</strain>
    </source>
</reference>
<comment type="caution">
    <text evidence="16">The sequence shown here is derived from an EMBL/GenBank/DDBJ whole genome shotgun (WGS) entry which is preliminary data.</text>
</comment>
<name>A0A6B1F907_9SYNE</name>
<keyword evidence="9 16" id="KW-0560">Oxidoreductase</keyword>
<dbReference type="InterPro" id="IPR036136">
    <property type="entry name" value="Nit/Sulf_reduc_fer-like_dom_sf"/>
</dbReference>
<dbReference type="InterPro" id="IPR006066">
    <property type="entry name" value="NO2/SO3_Rdtase_FeS/sirohaem_BS"/>
</dbReference>
<comment type="cofactor">
    <cofactor evidence="2">
        <name>[4Fe-4S] cluster</name>
        <dbReference type="ChEBI" id="CHEBI:49883"/>
    </cofactor>
</comment>
<evidence type="ECO:0000259" key="14">
    <source>
        <dbReference type="Pfam" id="PF01077"/>
    </source>
</evidence>
<accession>A0A6B1F907</accession>
<evidence type="ECO:0000256" key="6">
    <source>
        <dbReference type="ARBA" id="ARBA00022617"/>
    </source>
</evidence>
<evidence type="ECO:0000256" key="13">
    <source>
        <dbReference type="SAM" id="MobiDB-lite"/>
    </source>
</evidence>
<dbReference type="Pfam" id="PF01077">
    <property type="entry name" value="NIR_SIR"/>
    <property type="match status" value="1"/>
</dbReference>
<proteinExistence type="inferred from homology"/>
<evidence type="ECO:0000256" key="2">
    <source>
        <dbReference type="ARBA" id="ARBA00001966"/>
    </source>
</evidence>
<dbReference type="NCBIfam" id="NF010029">
    <property type="entry name" value="PRK13504.1"/>
    <property type="match status" value="1"/>
</dbReference>
<comment type="similarity">
    <text evidence="3">Belongs to the nitrite and sulfite reductase 4Fe-4S domain family.</text>
</comment>
<protein>
    <recommendedName>
        <fullName evidence="4">assimilatory sulfite reductase (ferredoxin)</fullName>
        <ecNumber evidence="4">1.8.7.1</ecNumber>
    </recommendedName>
</protein>
<dbReference type="InterPro" id="IPR045854">
    <property type="entry name" value="NO2/SO3_Rdtase_4Fe4S_sf"/>
</dbReference>
<evidence type="ECO:0000256" key="8">
    <source>
        <dbReference type="ARBA" id="ARBA00022784"/>
    </source>
</evidence>
<dbReference type="SUPFAM" id="SSF55124">
    <property type="entry name" value="Nitrite/Sulfite reductase N-terminal domain-like"/>
    <property type="match status" value="2"/>
</dbReference>
<dbReference type="SUPFAM" id="SSF56014">
    <property type="entry name" value="Nitrite and sulphite reductase 4Fe-4S domain-like"/>
    <property type="match status" value="2"/>
</dbReference>
<dbReference type="GO" id="GO:0050311">
    <property type="term" value="F:sulfite reductase (ferredoxin) activity"/>
    <property type="evidence" value="ECO:0007669"/>
    <property type="project" value="UniProtKB-EC"/>
</dbReference>
<keyword evidence="10" id="KW-0408">Iron</keyword>
<dbReference type="Pfam" id="PF03460">
    <property type="entry name" value="NIR_SIR_ferr"/>
    <property type="match status" value="2"/>
</dbReference>
<dbReference type="GO" id="GO:0000103">
    <property type="term" value="P:sulfate assimilation"/>
    <property type="evidence" value="ECO:0007669"/>
    <property type="project" value="TreeGrafter"/>
</dbReference>
<dbReference type="EMBL" id="VYDO01000245">
    <property type="protein sequence ID" value="MYG38838.1"/>
    <property type="molecule type" value="Genomic_DNA"/>
</dbReference>
<evidence type="ECO:0000259" key="15">
    <source>
        <dbReference type="Pfam" id="PF03460"/>
    </source>
</evidence>
<feature type="domain" description="Nitrite/Sulfite reductase ferredoxin-like" evidence="15">
    <location>
        <begin position="377"/>
        <end position="441"/>
    </location>
</feature>
<dbReference type="GO" id="GO:0051539">
    <property type="term" value="F:4 iron, 4 sulfur cluster binding"/>
    <property type="evidence" value="ECO:0007669"/>
    <property type="project" value="UniProtKB-KW"/>
</dbReference>
<evidence type="ECO:0000256" key="12">
    <source>
        <dbReference type="ARBA" id="ARBA00049518"/>
    </source>
</evidence>
<keyword evidence="6" id="KW-0349">Heme</keyword>
<evidence type="ECO:0000256" key="10">
    <source>
        <dbReference type="ARBA" id="ARBA00023004"/>
    </source>
</evidence>
<evidence type="ECO:0000256" key="9">
    <source>
        <dbReference type="ARBA" id="ARBA00023002"/>
    </source>
</evidence>
<evidence type="ECO:0000256" key="5">
    <source>
        <dbReference type="ARBA" id="ARBA00022485"/>
    </source>
</evidence>
<feature type="domain" description="Nitrite/sulphite reductase 4Fe-4S" evidence="14">
    <location>
        <begin position="223"/>
        <end position="355"/>
    </location>
</feature>
<sequence length="597" mass="65552">MSAVDTAPLTQNAPTAGGLLSENGASRMAKVEALKLASDHLREPLASELENEESHFSNGAVQILKFHGSYQQTNRDQRHRDWSMMLRLRSPGGRVPAQLYLALDELADRYGNGTLRATTRQTFQLHGIPKQDLRTVLGTIVRNLGSTLAACGDINRNVMAPAAPYTTGGYPAARRLADDVAALLTPQAAMGAYLDLWVDGDMAYRLRSTPKVRTVNRQPAPAAVHSGDEQEPLYGSRYMPRKFKVGVTVPGDNSIDVLTQDLGLVVFTDTMGRLSGANVYVGGGMGRTHNKEDTFARTADPLGYVQGRQVLALVKAVAALQRDHGDRQSRRHARLKYLVHNRGVDWLKASLSNYFHGDVRPLRNEPVRKLEHYLGWQRQGDGLWFVGLPVMTGRVAGPLKDVLRELVRRYQLELRVTPNQDILLCGIAPNQKQGIQSRLDAIGLHRSAMAEPTASHGIACPALPTCGLAITESERAFPDVLARFDALRRSLGIQQPLLVRMTGCPNGCSRPYMAEVGLVGSAAGHYQLWLGGTPGLTTLARPVLDRLPLADLETVLRPVLSRWVRTAATKSFGAFCQDYTTEELRDLLGTRPVMRQQ</sequence>
<dbReference type="InterPro" id="IPR011787">
    <property type="entry name" value="SiR_ferredoxin-dep"/>
</dbReference>
<gene>
    <name evidence="16" type="primary">sir</name>
    <name evidence="16" type="ORF">F4162_07720</name>
</gene>
<comment type="cofactor">
    <cofactor evidence="1">
        <name>siroheme</name>
        <dbReference type="ChEBI" id="CHEBI:60052"/>
    </cofactor>
</comment>
<dbReference type="GO" id="GO:0016002">
    <property type="term" value="F:sulfite reductase activity"/>
    <property type="evidence" value="ECO:0007669"/>
    <property type="project" value="TreeGrafter"/>
</dbReference>
<feature type="domain" description="Nitrite/Sulfite reductase ferredoxin-like" evidence="15">
    <location>
        <begin position="84"/>
        <end position="137"/>
    </location>
</feature>
<evidence type="ECO:0000256" key="7">
    <source>
        <dbReference type="ARBA" id="ARBA00022723"/>
    </source>
</evidence>
<dbReference type="Gene3D" id="3.30.413.10">
    <property type="entry name" value="Sulfite Reductase Hemoprotein, domain 1"/>
    <property type="match status" value="2"/>
</dbReference>
<dbReference type="InterPro" id="IPR045169">
    <property type="entry name" value="NO2/SO3_Rdtase_4Fe4S_prot"/>
</dbReference>
<dbReference type="PANTHER" id="PTHR11493:SF47">
    <property type="entry name" value="SULFITE REDUCTASE [NADPH] SUBUNIT BETA"/>
    <property type="match status" value="1"/>
</dbReference>